<dbReference type="GO" id="GO:0065003">
    <property type="term" value="P:protein-containing complex assembly"/>
    <property type="evidence" value="ECO:0007669"/>
    <property type="project" value="InterPro"/>
</dbReference>
<dbReference type="InterPro" id="IPR007864">
    <property type="entry name" value="UreE_C_dom"/>
</dbReference>
<dbReference type="AlphaFoldDB" id="A0AAW4U0V2"/>
<gene>
    <name evidence="2" type="ORF">LIP63_06445</name>
</gene>
<dbReference type="SUPFAM" id="SSF69737">
    <property type="entry name" value="Urease metallochaperone UreE, C-terminal domain"/>
    <property type="match status" value="1"/>
</dbReference>
<evidence type="ECO:0000259" key="1">
    <source>
        <dbReference type="Pfam" id="PF05194"/>
    </source>
</evidence>
<dbReference type="Proteomes" id="UP001198148">
    <property type="component" value="Unassembled WGS sequence"/>
</dbReference>
<dbReference type="GO" id="GO:0016151">
    <property type="term" value="F:nickel cation binding"/>
    <property type="evidence" value="ECO:0007669"/>
    <property type="project" value="InterPro"/>
</dbReference>
<accession>A0AAW4U0V2</accession>
<feature type="domain" description="Urease accessory protein UreE C-terminal" evidence="1">
    <location>
        <begin position="5"/>
        <end position="29"/>
    </location>
</feature>
<organism evidence="2 3">
    <name type="scientific">Bifidobacterium breve</name>
    <dbReference type="NCBI Taxonomy" id="1685"/>
    <lineage>
        <taxon>Bacteria</taxon>
        <taxon>Bacillati</taxon>
        <taxon>Actinomycetota</taxon>
        <taxon>Actinomycetes</taxon>
        <taxon>Bifidobacteriales</taxon>
        <taxon>Bifidobacteriaceae</taxon>
        <taxon>Bifidobacterium</taxon>
    </lineage>
</organism>
<name>A0AAW4U0V2_BIFBR</name>
<dbReference type="EMBL" id="JAJBPF010000013">
    <property type="protein sequence ID" value="MCB5645014.1"/>
    <property type="molecule type" value="Genomic_DNA"/>
</dbReference>
<evidence type="ECO:0000313" key="2">
    <source>
        <dbReference type="EMBL" id="MCB5645014.1"/>
    </source>
</evidence>
<proteinExistence type="predicted"/>
<dbReference type="GO" id="GO:0019627">
    <property type="term" value="P:urea metabolic process"/>
    <property type="evidence" value="ECO:0007669"/>
    <property type="project" value="InterPro"/>
</dbReference>
<dbReference type="Pfam" id="PF05194">
    <property type="entry name" value="UreE_C"/>
    <property type="match status" value="1"/>
</dbReference>
<comment type="caution">
    <text evidence="2">The sequence shown here is derived from an EMBL/GenBank/DDBJ whole genome shotgun (WGS) entry which is preliminary data.</text>
</comment>
<reference evidence="2" key="1">
    <citation type="submission" date="2021-10" db="EMBL/GenBank/DDBJ databases">
        <title>Collection of gut derived symbiotic bacterial strains cultured from healthy donors.</title>
        <authorList>
            <person name="Lin H."/>
            <person name="Littmann E."/>
            <person name="Claire K."/>
            <person name="Pamer E."/>
        </authorList>
    </citation>
    <scope>NUCLEOTIDE SEQUENCE</scope>
    <source>
        <strain evidence="2">MSK.23.105</strain>
    </source>
</reference>
<protein>
    <recommendedName>
        <fullName evidence="1">Urease accessory protein UreE C-terminal domain-containing protein</fullName>
    </recommendedName>
</protein>
<evidence type="ECO:0000313" key="3">
    <source>
        <dbReference type="Proteomes" id="UP001198148"/>
    </source>
</evidence>
<sequence length="30" mass="3542">MRLEQIGRPAWRLGNRHTPCSTKTQQCYLP</sequence>